<keyword evidence="3" id="KW-1185">Reference proteome</keyword>
<feature type="domain" description="Spore protein YkvP/CgeB glycosyl transferase-like" evidence="1">
    <location>
        <begin position="200"/>
        <end position="345"/>
    </location>
</feature>
<evidence type="ECO:0000259" key="1">
    <source>
        <dbReference type="Pfam" id="PF13524"/>
    </source>
</evidence>
<dbReference type="Pfam" id="PF13524">
    <property type="entry name" value="Glyco_trans_1_2"/>
    <property type="match status" value="1"/>
</dbReference>
<dbReference type="SUPFAM" id="SSF53756">
    <property type="entry name" value="UDP-Glycosyltransferase/glycogen phosphorylase"/>
    <property type="match status" value="1"/>
</dbReference>
<dbReference type="EMBL" id="MOMC01000024">
    <property type="protein sequence ID" value="ONH30685.1"/>
    <property type="molecule type" value="Genomic_DNA"/>
</dbReference>
<dbReference type="Proteomes" id="UP000188929">
    <property type="component" value="Unassembled WGS sequence"/>
</dbReference>
<evidence type="ECO:0000313" key="3">
    <source>
        <dbReference type="Proteomes" id="UP000188929"/>
    </source>
</evidence>
<evidence type="ECO:0000313" key="2">
    <source>
        <dbReference type="EMBL" id="ONH30685.1"/>
    </source>
</evidence>
<accession>A0A1V2IC76</accession>
<dbReference type="InterPro" id="IPR055259">
    <property type="entry name" value="YkvP/CgeB_Glyco_trans-like"/>
</dbReference>
<reference evidence="3" key="1">
    <citation type="submission" date="2016-10" db="EMBL/GenBank/DDBJ databases">
        <title>Frankia sp. NRRL B-16386 Genome sequencing.</title>
        <authorList>
            <person name="Ghodhbane-Gtari F."/>
            <person name="Swanson E."/>
            <person name="Gueddou A."/>
            <person name="Hezbri K."/>
            <person name="Ktari K."/>
            <person name="Nouioui I."/>
            <person name="Morris K."/>
            <person name="Simpson S."/>
            <person name="Abebe-Akele F."/>
            <person name="Thomas K."/>
            <person name="Gtari M."/>
            <person name="Tisa L.S."/>
        </authorList>
    </citation>
    <scope>NUCLEOTIDE SEQUENCE [LARGE SCALE GENOMIC DNA]</scope>
    <source>
        <strain evidence="3">NRRL B-16386</strain>
    </source>
</reference>
<proteinExistence type="predicted"/>
<protein>
    <recommendedName>
        <fullName evidence="1">Spore protein YkvP/CgeB glycosyl transferase-like domain-containing protein</fullName>
    </recommendedName>
</protein>
<name>A0A1V2IC76_9ACTN</name>
<organism evidence="2 3">
    <name type="scientific">Pseudofrankia asymbiotica</name>
    <dbReference type="NCBI Taxonomy" id="1834516"/>
    <lineage>
        <taxon>Bacteria</taxon>
        <taxon>Bacillati</taxon>
        <taxon>Actinomycetota</taxon>
        <taxon>Actinomycetes</taxon>
        <taxon>Frankiales</taxon>
        <taxon>Frankiaceae</taxon>
        <taxon>Pseudofrankia</taxon>
    </lineage>
</organism>
<dbReference type="STRING" id="1834516.BL253_12825"/>
<gene>
    <name evidence="2" type="ORF">BL253_12825</name>
</gene>
<comment type="caution">
    <text evidence="2">The sequence shown here is derived from an EMBL/GenBank/DDBJ whole genome shotgun (WGS) entry which is preliminary data.</text>
</comment>
<dbReference type="AlphaFoldDB" id="A0A1V2IC76"/>
<sequence>MGSLVTSSGTGTAVPAPVGGALRVGVIGPIGGDSFAENILECLPGVGADPVALGPAFPQPASRPVAATLELLRRASDHAGLAYQRRLVAAAERAGINVVVSVDLNLLPATVRELRRRGVRVCMWFPDAVANLDRQRMLLGDYDALFFKDPLLARRLSDLLDLPAHYLPEACNPVRHRPPATAPELPYVVFVGNMYSARARLIGQLLDHGVDVRIYGPAITRWLRDPWLVRQHAGRYVAGEEKAAVFRGAHAVVNALHPAEMQSVNCRLFEATACGGTVLCERREALPGLFDEDREVLAFSTFGELLDRIKWCADDRVAARAVGDAASRRSHVDHTYQHRLTELLEVVL</sequence>